<dbReference type="SUPFAM" id="SSF51735">
    <property type="entry name" value="NAD(P)-binding Rossmann-fold domains"/>
    <property type="match status" value="1"/>
</dbReference>
<keyword evidence="2 3" id="KW-0560">Oxidoreductase</keyword>
<accession>A0A2I2KW21</accession>
<organism evidence="3 4">
    <name type="scientific">Frankia canadensis</name>
    <dbReference type="NCBI Taxonomy" id="1836972"/>
    <lineage>
        <taxon>Bacteria</taxon>
        <taxon>Bacillati</taxon>
        <taxon>Actinomycetota</taxon>
        <taxon>Actinomycetes</taxon>
        <taxon>Frankiales</taxon>
        <taxon>Frankiaceae</taxon>
        <taxon>Frankia</taxon>
    </lineage>
</organism>
<dbReference type="PRINTS" id="PR00081">
    <property type="entry name" value="GDHRDH"/>
</dbReference>
<dbReference type="AlphaFoldDB" id="A0A2I2KW21"/>
<keyword evidence="4" id="KW-1185">Reference proteome</keyword>
<evidence type="ECO:0000313" key="4">
    <source>
        <dbReference type="Proteomes" id="UP000234331"/>
    </source>
</evidence>
<comment type="similarity">
    <text evidence="1">Belongs to the short-chain dehydrogenases/reductases (SDR) family.</text>
</comment>
<dbReference type="FunFam" id="3.40.50.720:FF:000084">
    <property type="entry name" value="Short-chain dehydrogenase reductase"/>
    <property type="match status" value="1"/>
</dbReference>
<evidence type="ECO:0000256" key="2">
    <source>
        <dbReference type="ARBA" id="ARBA00023002"/>
    </source>
</evidence>
<evidence type="ECO:0000256" key="1">
    <source>
        <dbReference type="ARBA" id="ARBA00006484"/>
    </source>
</evidence>
<dbReference type="PRINTS" id="PR00080">
    <property type="entry name" value="SDRFAMILY"/>
</dbReference>
<reference evidence="3 4" key="1">
    <citation type="submission" date="2017-06" db="EMBL/GenBank/DDBJ databases">
        <authorList>
            <person name="Kim H.J."/>
            <person name="Triplett B.A."/>
        </authorList>
    </citation>
    <scope>NUCLEOTIDE SEQUENCE [LARGE SCALE GENOMIC DNA]</scope>
    <source>
        <strain evidence="3">FRACA_ARgP5</strain>
    </source>
</reference>
<dbReference type="PANTHER" id="PTHR24321">
    <property type="entry name" value="DEHYDROGENASES, SHORT CHAIN"/>
    <property type="match status" value="1"/>
</dbReference>
<dbReference type="RefSeq" id="WP_101833246.1">
    <property type="nucleotide sequence ID" value="NZ_FZMO01000312.1"/>
</dbReference>
<dbReference type="PANTHER" id="PTHR24321:SF8">
    <property type="entry name" value="ESTRADIOL 17-BETA-DEHYDROGENASE 8-RELATED"/>
    <property type="match status" value="1"/>
</dbReference>
<dbReference type="NCBIfam" id="NF005559">
    <property type="entry name" value="PRK07231.1"/>
    <property type="match status" value="1"/>
</dbReference>
<dbReference type="CDD" id="cd05233">
    <property type="entry name" value="SDR_c"/>
    <property type="match status" value="1"/>
</dbReference>
<protein>
    <submittedName>
        <fullName evidence="3">Uncharacterized oxidoreductase YxbG</fullName>
        <ecNumber evidence="3">1.-.-.-</ecNumber>
    </submittedName>
</protein>
<gene>
    <name evidence="3" type="primary">yxbG</name>
    <name evidence="3" type="ORF">FRACA_380037</name>
</gene>
<dbReference type="OrthoDB" id="3214459at2"/>
<sequence length="246" mass="25253">MGRFDGKTALVTGAGSGIGRAIAARLAADGARVILTDVSGAQDAAAREIGGLALARRLDVADQANVADLERWIGSEFGGLDILANNAGIGGPNLPIHEYPVDAFDRVVAVNIRGAYLVLQAGLRLMLASGGGAVVNTASIGGFRATATASAYITSKGAMVMMTRVAALEYAQRNIRVNAVAPGTTRTAILDEATPDLMRMLEGRIPQGRLGTPEEIANVAAFLADDSQASHVTGQIWVVDGGRSAG</sequence>
<dbReference type="InterPro" id="IPR002347">
    <property type="entry name" value="SDR_fam"/>
</dbReference>
<dbReference type="GO" id="GO:0016491">
    <property type="term" value="F:oxidoreductase activity"/>
    <property type="evidence" value="ECO:0007669"/>
    <property type="project" value="UniProtKB-KW"/>
</dbReference>
<dbReference type="Proteomes" id="UP000234331">
    <property type="component" value="Unassembled WGS sequence"/>
</dbReference>
<proteinExistence type="inferred from homology"/>
<dbReference type="Gene3D" id="3.40.50.720">
    <property type="entry name" value="NAD(P)-binding Rossmann-like Domain"/>
    <property type="match status" value="1"/>
</dbReference>
<dbReference type="EMBL" id="FZMO01000312">
    <property type="protein sequence ID" value="SNQ49846.1"/>
    <property type="molecule type" value="Genomic_DNA"/>
</dbReference>
<name>A0A2I2KW21_9ACTN</name>
<evidence type="ECO:0000313" key="3">
    <source>
        <dbReference type="EMBL" id="SNQ49846.1"/>
    </source>
</evidence>
<dbReference type="Pfam" id="PF13561">
    <property type="entry name" value="adh_short_C2"/>
    <property type="match status" value="1"/>
</dbReference>
<dbReference type="EC" id="1.-.-.-" evidence="3"/>
<dbReference type="InterPro" id="IPR036291">
    <property type="entry name" value="NAD(P)-bd_dom_sf"/>
</dbReference>